<sequence length="119" mass="13227">MLKKADIVLIALLILLSLLPLLTFGRPTAAVYAEIRQDGKILEQIPLTGHIGSREIPVTFPHDGREEHNLIRVENEKIAIIEADCPDKICVQTGAISRPGETIACLPHKLIIEIKEYNK</sequence>
<dbReference type="eggNOG" id="COG5341">
    <property type="taxonomic scope" value="Bacteria"/>
</dbReference>
<dbReference type="InterPro" id="IPR038690">
    <property type="entry name" value="NusG_2_sf"/>
</dbReference>
<dbReference type="HOGENOM" id="CLU_130936_1_1_9"/>
<dbReference type="KEGG" id="sri:SELR_26190"/>
<dbReference type="Pfam" id="PF07009">
    <property type="entry name" value="NusG_II"/>
    <property type="match status" value="1"/>
</dbReference>
<evidence type="ECO:0000313" key="2">
    <source>
        <dbReference type="Proteomes" id="UP000007887"/>
    </source>
</evidence>
<dbReference type="Proteomes" id="UP000007887">
    <property type="component" value="Chromosome"/>
</dbReference>
<organism evidence="1 2">
    <name type="scientific">Selenomonas ruminantium subsp. lactilytica (strain NBRC 103574 / TAM6421)</name>
    <dbReference type="NCBI Taxonomy" id="927704"/>
    <lineage>
        <taxon>Bacteria</taxon>
        <taxon>Bacillati</taxon>
        <taxon>Bacillota</taxon>
        <taxon>Negativicutes</taxon>
        <taxon>Selenomonadales</taxon>
        <taxon>Selenomonadaceae</taxon>
        <taxon>Selenomonas</taxon>
    </lineage>
</organism>
<accession>I0GU90</accession>
<dbReference type="AlphaFoldDB" id="I0GU90"/>
<name>I0GU90_SELRL</name>
<dbReference type="PATRIC" id="fig|927704.6.peg.2705"/>
<dbReference type="CDD" id="cd09911">
    <property type="entry name" value="Lin0431_like"/>
    <property type="match status" value="1"/>
</dbReference>
<evidence type="ECO:0000313" key="1">
    <source>
        <dbReference type="EMBL" id="BAL84327.1"/>
    </source>
</evidence>
<reference evidence="1 2" key="1">
    <citation type="submission" date="2011-10" db="EMBL/GenBank/DDBJ databases">
        <title>Whole genome sequence of Selenomonas ruminantium subsp. lactilytica TAM6421.</title>
        <authorList>
            <person name="Oguchi A."/>
            <person name="Ankai A."/>
            <person name="Kaneko J."/>
            <person name="Yamada-Narita S."/>
            <person name="Fukui S."/>
            <person name="Takahashi M."/>
            <person name="Onodera T."/>
            <person name="Kojima S."/>
            <person name="Fushimi T."/>
            <person name="Abe N."/>
            <person name="Kamio Y."/>
            <person name="Yamazaki S."/>
            <person name="Fujita N."/>
        </authorList>
    </citation>
    <scope>NUCLEOTIDE SEQUENCE [LARGE SCALE GENOMIC DNA]</scope>
    <source>
        <strain evidence="2">NBRC 103574 / TAM6421</strain>
    </source>
</reference>
<dbReference type="EMBL" id="AP012292">
    <property type="protein sequence ID" value="BAL84327.1"/>
    <property type="molecule type" value="Genomic_DNA"/>
</dbReference>
<dbReference type="Gene3D" id="2.60.320.10">
    <property type="entry name" value="N-utilization substance G protein NusG, insert domain"/>
    <property type="match status" value="1"/>
</dbReference>
<protein>
    <submittedName>
        <fullName evidence="1">Uncharacterized protein</fullName>
    </submittedName>
</protein>
<proteinExistence type="predicted"/>
<gene>
    <name evidence="1" type="ordered locus">SELR_26190</name>
</gene>